<organism evidence="3 4">
    <name type="scientific">Actinoplanes italicus</name>
    <dbReference type="NCBI Taxonomy" id="113567"/>
    <lineage>
        <taxon>Bacteria</taxon>
        <taxon>Bacillati</taxon>
        <taxon>Actinomycetota</taxon>
        <taxon>Actinomycetes</taxon>
        <taxon>Micromonosporales</taxon>
        <taxon>Micromonosporaceae</taxon>
        <taxon>Actinoplanes</taxon>
    </lineage>
</organism>
<gene>
    <name evidence="3" type="ORF">CLV67_13047</name>
</gene>
<name>A0A2T0JWE7_9ACTN</name>
<dbReference type="EMBL" id="PVMZ01000030">
    <property type="protein sequence ID" value="PRX12022.1"/>
    <property type="molecule type" value="Genomic_DNA"/>
</dbReference>
<protein>
    <submittedName>
        <fullName evidence="3">Uncharacterized protein</fullName>
    </submittedName>
</protein>
<evidence type="ECO:0000313" key="3">
    <source>
        <dbReference type="EMBL" id="PRX12022.1"/>
    </source>
</evidence>
<keyword evidence="2" id="KW-0812">Transmembrane</keyword>
<dbReference type="Proteomes" id="UP000239415">
    <property type="component" value="Unassembled WGS sequence"/>
</dbReference>
<keyword evidence="4" id="KW-1185">Reference proteome</keyword>
<evidence type="ECO:0000313" key="4">
    <source>
        <dbReference type="Proteomes" id="UP000239415"/>
    </source>
</evidence>
<feature type="region of interest" description="Disordered" evidence="1">
    <location>
        <begin position="89"/>
        <end position="141"/>
    </location>
</feature>
<dbReference type="AlphaFoldDB" id="A0A2T0JWE7"/>
<keyword evidence="2" id="KW-1133">Transmembrane helix</keyword>
<feature type="compositionally biased region" description="Low complexity" evidence="1">
    <location>
        <begin position="104"/>
        <end position="138"/>
    </location>
</feature>
<reference evidence="3 4" key="1">
    <citation type="submission" date="2018-03" db="EMBL/GenBank/DDBJ databases">
        <title>Genomic Encyclopedia of Archaeal and Bacterial Type Strains, Phase II (KMG-II): from individual species to whole genera.</title>
        <authorList>
            <person name="Goeker M."/>
        </authorList>
    </citation>
    <scope>NUCLEOTIDE SEQUENCE [LARGE SCALE GENOMIC DNA]</scope>
    <source>
        <strain evidence="3 4">DSM 43146</strain>
    </source>
</reference>
<feature type="transmembrane region" description="Helical" evidence="2">
    <location>
        <begin position="65"/>
        <end position="86"/>
    </location>
</feature>
<evidence type="ECO:0000256" key="1">
    <source>
        <dbReference type="SAM" id="MobiDB-lite"/>
    </source>
</evidence>
<keyword evidence="2" id="KW-0472">Membrane</keyword>
<sequence>MQTIKASASYMPIDTMGDMVCPTCGLDNDPASTLCARCNSALTRQTAVHPPAPVPPPPNRRTIRIPLLAGVGVLVLLLAVAAGLYLRSGRDEPDPPVRAGSSLTVPTTDPTTAVTPPAAAATTPSAVTTPTGSASPTALADPRAQARVVDAVLSESVASRRKLNVAIERVGDCENLSGAVADIRAVGVERQSQMDTVRNADLSAVSGGETLRAGLIEALRFAWEADQGFLTWAEPTLRGGCDATDEAGYARGRSASDSAGTAKRAFLREWNPVARANGLKTRSANDI</sequence>
<evidence type="ECO:0000256" key="2">
    <source>
        <dbReference type="SAM" id="Phobius"/>
    </source>
</evidence>
<proteinExistence type="predicted"/>
<accession>A0A2T0JWE7</accession>
<comment type="caution">
    <text evidence="3">The sequence shown here is derived from an EMBL/GenBank/DDBJ whole genome shotgun (WGS) entry which is preliminary data.</text>
</comment>